<feature type="domain" description="Reductase C-terminal" evidence="1">
    <location>
        <begin position="27"/>
        <end position="94"/>
    </location>
</feature>
<sequence>MSVVIVGAGAAGLGVAEAPRREGFSGRVSLKFGISGLPRLADDLLVISSSARERRVIALYSRKGTVVGASGVNMFRDLRAAKALVAASAPMLAASRCCDEPNERTTDDGRA</sequence>
<dbReference type="Gene3D" id="3.30.390.30">
    <property type="match status" value="1"/>
</dbReference>
<reference evidence="2 3" key="1">
    <citation type="journal article" date="2019" name="Environ. Microbiol.">
        <title>Species interactions and distinct microbial communities in high Arctic permafrost affected cryosols are associated with the CH4 and CO2 gas fluxes.</title>
        <authorList>
            <person name="Altshuler I."/>
            <person name="Hamel J."/>
            <person name="Turney S."/>
            <person name="Magnuson E."/>
            <person name="Levesque R."/>
            <person name="Greer C."/>
            <person name="Whyte L.G."/>
        </authorList>
    </citation>
    <scope>NUCLEOTIDE SEQUENCE [LARGE SCALE GENOMIC DNA]</scope>
    <source>
        <strain evidence="2 3">S5.20</strain>
    </source>
</reference>
<dbReference type="InterPro" id="IPR028202">
    <property type="entry name" value="Reductase_C"/>
</dbReference>
<keyword evidence="3" id="KW-1185">Reference proteome</keyword>
<evidence type="ECO:0000259" key="1">
    <source>
        <dbReference type="Pfam" id="PF14759"/>
    </source>
</evidence>
<dbReference type="Proteomes" id="UP000320095">
    <property type="component" value="Unassembled WGS sequence"/>
</dbReference>
<dbReference type="RefSeq" id="WP_140687352.1">
    <property type="nucleotide sequence ID" value="NZ_RCZG01000001.1"/>
</dbReference>
<dbReference type="InterPro" id="IPR016156">
    <property type="entry name" value="FAD/NAD-linked_Rdtase_dimer_sf"/>
</dbReference>
<evidence type="ECO:0000313" key="2">
    <source>
        <dbReference type="EMBL" id="TPG36622.1"/>
    </source>
</evidence>
<gene>
    <name evidence="2" type="ORF">EAH80_01315</name>
</gene>
<comment type="caution">
    <text evidence="2">The sequence shown here is derived from an EMBL/GenBank/DDBJ whole genome shotgun (WGS) entry which is preliminary data.</text>
</comment>
<dbReference type="EMBL" id="RCZG01000001">
    <property type="protein sequence ID" value="TPG36622.1"/>
    <property type="molecule type" value="Genomic_DNA"/>
</dbReference>
<protein>
    <recommendedName>
        <fullName evidence="1">Reductase C-terminal domain-containing protein</fullName>
    </recommendedName>
</protein>
<dbReference type="SUPFAM" id="SSF55424">
    <property type="entry name" value="FAD/NAD-linked reductases, dimerisation (C-terminal) domain"/>
    <property type="match status" value="1"/>
</dbReference>
<name>A0A502EHY8_9MYCO</name>
<dbReference type="Pfam" id="PF14759">
    <property type="entry name" value="Reductase_C"/>
    <property type="match status" value="1"/>
</dbReference>
<proteinExistence type="predicted"/>
<dbReference type="AlphaFoldDB" id="A0A502EHY8"/>
<accession>A0A502EHY8</accession>
<evidence type="ECO:0000313" key="3">
    <source>
        <dbReference type="Proteomes" id="UP000320095"/>
    </source>
</evidence>
<organism evidence="2 3">
    <name type="scientific">Mycolicibacterium hodleri</name>
    <dbReference type="NCBI Taxonomy" id="49897"/>
    <lineage>
        <taxon>Bacteria</taxon>
        <taxon>Bacillati</taxon>
        <taxon>Actinomycetota</taxon>
        <taxon>Actinomycetes</taxon>
        <taxon>Mycobacteriales</taxon>
        <taxon>Mycobacteriaceae</taxon>
        <taxon>Mycolicibacterium</taxon>
    </lineage>
</organism>